<comment type="pathway">
    <text evidence="1 5">Carbohydrate metabolism; hexose metabolism.</text>
</comment>
<keyword evidence="3 5" id="KW-0413">Isomerase</keyword>
<dbReference type="NCBIfam" id="NF008277">
    <property type="entry name" value="PRK11055.1"/>
    <property type="match status" value="1"/>
</dbReference>
<proteinExistence type="inferred from homology"/>
<evidence type="ECO:0000313" key="6">
    <source>
        <dbReference type="EMBL" id="MCC2616442.1"/>
    </source>
</evidence>
<evidence type="ECO:0000256" key="2">
    <source>
        <dbReference type="ARBA" id="ARBA00006206"/>
    </source>
</evidence>
<dbReference type="RefSeq" id="WP_229159733.1">
    <property type="nucleotide sequence ID" value="NZ_JAJEWP010000002.1"/>
</dbReference>
<dbReference type="InterPro" id="IPR008183">
    <property type="entry name" value="Aldose_1/G6P_1-epimerase"/>
</dbReference>
<keyword evidence="4 5" id="KW-0119">Carbohydrate metabolism</keyword>
<dbReference type="InterPro" id="IPR047215">
    <property type="entry name" value="Galactose_mutarotase-like"/>
</dbReference>
<accession>A0ABS8G772</accession>
<protein>
    <recommendedName>
        <fullName evidence="5">Aldose 1-epimerase</fullName>
        <ecNumber evidence="5">5.1.3.3</ecNumber>
    </recommendedName>
</protein>
<dbReference type="Proteomes" id="UP001520878">
    <property type="component" value="Unassembled WGS sequence"/>
</dbReference>
<gene>
    <name evidence="6" type="ORF">LJ739_09340</name>
</gene>
<dbReference type="Pfam" id="PF01263">
    <property type="entry name" value="Aldose_epim"/>
    <property type="match status" value="1"/>
</dbReference>
<sequence length="349" mass="38538">MQQPQCFGYLPDGRAIYRYRLSNKRGMTVDVLTLGAIIQSWSITGAPQDDIILGFDDLDGYLSDNSCQGAVVGRYANRIGHGRFSIDQQPYRVSTNLAGHCLHGGADGFHRRVWEATPLCHNGTQGVRLALTSPHNDQGFPGNLAMTVTYWLHDDGLSIHYTANSDRPTVFSPTQHSYMNLAGHHSGDVLDTQVWLNADHYLPAMADALPTGEIRAVAATPYDLRHPTPLRALVEAQEAGLVTANGPDHNWCLKDYPSVNGRPFVAGELYHPGNGRRLRVSTDLPGVQLYAGNFLPNHLHGKHGAIYAPYQGVCLETQHFPDSPNHTHFPSARLNPGSTVHYQTHWQLR</sequence>
<dbReference type="Gene3D" id="2.70.98.10">
    <property type="match status" value="1"/>
</dbReference>
<dbReference type="EC" id="5.1.3.3" evidence="5"/>
<keyword evidence="7" id="KW-1185">Reference proteome</keyword>
<comment type="caution">
    <text evidence="6">The sequence shown here is derived from an EMBL/GenBank/DDBJ whole genome shotgun (WGS) entry which is preliminary data.</text>
</comment>
<dbReference type="PANTHER" id="PTHR10091">
    <property type="entry name" value="ALDOSE-1-EPIMERASE"/>
    <property type="match status" value="1"/>
</dbReference>
<evidence type="ECO:0000256" key="1">
    <source>
        <dbReference type="ARBA" id="ARBA00005028"/>
    </source>
</evidence>
<dbReference type="SUPFAM" id="SSF74650">
    <property type="entry name" value="Galactose mutarotase-like"/>
    <property type="match status" value="1"/>
</dbReference>
<reference evidence="6 7" key="1">
    <citation type="submission" date="2021-10" db="EMBL/GenBank/DDBJ databases">
        <title>Draft genome of Aestuariibacter halophilus JC2043.</title>
        <authorList>
            <person name="Emsley S.A."/>
            <person name="Pfannmuller K.M."/>
            <person name="Ushijima B."/>
            <person name="Saw J.H."/>
            <person name="Videau P."/>
        </authorList>
    </citation>
    <scope>NUCLEOTIDE SEQUENCE [LARGE SCALE GENOMIC DNA]</scope>
    <source>
        <strain evidence="6 7">JC2043</strain>
    </source>
</reference>
<dbReference type="PIRSF" id="PIRSF005096">
    <property type="entry name" value="GALM"/>
    <property type="match status" value="1"/>
</dbReference>
<evidence type="ECO:0000256" key="4">
    <source>
        <dbReference type="ARBA" id="ARBA00023277"/>
    </source>
</evidence>
<comment type="similarity">
    <text evidence="2 5">Belongs to the aldose epimerase family.</text>
</comment>
<comment type="catalytic activity">
    <reaction evidence="5">
        <text>alpha-D-glucose = beta-D-glucose</text>
        <dbReference type="Rhea" id="RHEA:10264"/>
        <dbReference type="ChEBI" id="CHEBI:15903"/>
        <dbReference type="ChEBI" id="CHEBI:17925"/>
        <dbReference type="EC" id="5.1.3.3"/>
    </reaction>
</comment>
<dbReference type="EMBL" id="JAJEWP010000002">
    <property type="protein sequence ID" value="MCC2616442.1"/>
    <property type="molecule type" value="Genomic_DNA"/>
</dbReference>
<dbReference type="InterPro" id="IPR014718">
    <property type="entry name" value="GH-type_carb-bd"/>
</dbReference>
<dbReference type="InterPro" id="IPR015443">
    <property type="entry name" value="Aldose_1-epimerase"/>
</dbReference>
<evidence type="ECO:0000256" key="3">
    <source>
        <dbReference type="ARBA" id="ARBA00023235"/>
    </source>
</evidence>
<dbReference type="InterPro" id="IPR011013">
    <property type="entry name" value="Gal_mutarotase_sf_dom"/>
</dbReference>
<evidence type="ECO:0000313" key="7">
    <source>
        <dbReference type="Proteomes" id="UP001520878"/>
    </source>
</evidence>
<dbReference type="PANTHER" id="PTHR10091:SF0">
    <property type="entry name" value="GALACTOSE MUTAROTASE"/>
    <property type="match status" value="1"/>
</dbReference>
<evidence type="ECO:0000256" key="5">
    <source>
        <dbReference type="PIRNR" id="PIRNR005096"/>
    </source>
</evidence>
<name>A0ABS8G772_9ALTE</name>
<dbReference type="CDD" id="cd09019">
    <property type="entry name" value="galactose_mutarotase_like"/>
    <property type="match status" value="1"/>
</dbReference>
<organism evidence="6 7">
    <name type="scientific">Fluctibacter halophilus</name>
    <dbReference type="NCBI Taxonomy" id="226011"/>
    <lineage>
        <taxon>Bacteria</taxon>
        <taxon>Pseudomonadati</taxon>
        <taxon>Pseudomonadota</taxon>
        <taxon>Gammaproteobacteria</taxon>
        <taxon>Alteromonadales</taxon>
        <taxon>Alteromonadaceae</taxon>
        <taxon>Fluctibacter</taxon>
    </lineage>
</organism>